<dbReference type="Gene3D" id="1.10.3130.10">
    <property type="entry name" value="serine acetyltransferase, domain 1"/>
    <property type="match status" value="1"/>
</dbReference>
<dbReference type="PANTHER" id="PTHR42811">
    <property type="entry name" value="SERINE ACETYLTRANSFERASE"/>
    <property type="match status" value="1"/>
</dbReference>
<keyword evidence="2" id="KW-0808">Transferase</keyword>
<evidence type="ECO:0000256" key="2">
    <source>
        <dbReference type="ARBA" id="ARBA00022679"/>
    </source>
</evidence>
<protein>
    <submittedName>
        <fullName evidence="4">Serine acetyltransferase</fullName>
    </submittedName>
</protein>
<name>A0A7C3CFZ6_9BACT</name>
<accession>A0A7C3CFZ6</accession>
<dbReference type="EMBL" id="DRMH01000061">
    <property type="protein sequence ID" value="HFC97767.1"/>
    <property type="molecule type" value="Genomic_DNA"/>
</dbReference>
<dbReference type="Proteomes" id="UP000886043">
    <property type="component" value="Unassembled WGS sequence"/>
</dbReference>
<dbReference type="GO" id="GO:0016746">
    <property type="term" value="F:acyltransferase activity"/>
    <property type="evidence" value="ECO:0007669"/>
    <property type="project" value="UniProtKB-KW"/>
</dbReference>
<dbReference type="Gene3D" id="2.160.10.10">
    <property type="entry name" value="Hexapeptide repeat proteins"/>
    <property type="match status" value="1"/>
</dbReference>
<sequence length="314" mass="35608">MDGKTGINWYGELHAVVRELAETWEERAYWDEAGPIPIPSQEEVIRILKRARRILFPGYFSSANINPENLPYYLGEELNLLFEELSRQINRAFRYQSLTRTGNPPPEVRGEDLALRFIQRLPEVKRLLLTDVEAAFMGDPAAKSRQEVIFCYPGFLAITVYRLAHELYRLKVPYLPRMMTEYAHSLTGIDIHPGATIGESFFIDHGTGVVIGETTVIGKRVRIYQGVTLGALSVPREAVEELRYRKRHPTIEDDVIIYSNATILGGNTVIGARSIIGGNVWITESIPPDTKVFLKKPELRLLRRKREKSSGGSV</sequence>
<comment type="caution">
    <text evidence="4">The sequence shown here is derived from an EMBL/GenBank/DDBJ whole genome shotgun (WGS) entry which is preliminary data.</text>
</comment>
<proteinExistence type="predicted"/>
<gene>
    <name evidence="4" type="ORF">ENJ40_04845</name>
</gene>
<dbReference type="InterPro" id="IPR053376">
    <property type="entry name" value="Serine_acetyltransferase"/>
</dbReference>
<keyword evidence="1" id="KW-0028">Amino-acid biosynthesis</keyword>
<dbReference type="CDD" id="cd03354">
    <property type="entry name" value="LbH_SAT"/>
    <property type="match status" value="1"/>
</dbReference>
<evidence type="ECO:0000313" key="4">
    <source>
        <dbReference type="EMBL" id="HFC97767.1"/>
    </source>
</evidence>
<keyword evidence="3" id="KW-0012">Acyltransferase</keyword>
<dbReference type="InterPro" id="IPR045304">
    <property type="entry name" value="LbH_SAT"/>
</dbReference>
<dbReference type="AlphaFoldDB" id="A0A7C3CFZ6"/>
<dbReference type="NCBIfam" id="NF041874">
    <property type="entry name" value="EPS_EpsC"/>
    <property type="match status" value="1"/>
</dbReference>
<reference evidence="4" key="1">
    <citation type="journal article" date="2020" name="mSystems">
        <title>Genome- and Community-Level Interaction Insights into Carbon Utilization and Element Cycling Functions of Hydrothermarchaeota in Hydrothermal Sediment.</title>
        <authorList>
            <person name="Zhou Z."/>
            <person name="Liu Y."/>
            <person name="Xu W."/>
            <person name="Pan J."/>
            <person name="Luo Z.H."/>
            <person name="Li M."/>
        </authorList>
    </citation>
    <scope>NUCLEOTIDE SEQUENCE [LARGE SCALE GENOMIC DNA]</scope>
    <source>
        <strain evidence="4">HyVt-483</strain>
    </source>
</reference>
<dbReference type="InterPro" id="IPR042122">
    <property type="entry name" value="Ser_AcTrfase_N_sf"/>
</dbReference>
<dbReference type="SUPFAM" id="SSF51161">
    <property type="entry name" value="Trimeric LpxA-like enzymes"/>
    <property type="match status" value="1"/>
</dbReference>
<dbReference type="GO" id="GO:0008652">
    <property type="term" value="P:amino acid biosynthetic process"/>
    <property type="evidence" value="ECO:0007669"/>
    <property type="project" value="UniProtKB-KW"/>
</dbReference>
<evidence type="ECO:0000256" key="3">
    <source>
        <dbReference type="ARBA" id="ARBA00023315"/>
    </source>
</evidence>
<organism evidence="4">
    <name type="scientific">Thermosulfurimonas dismutans</name>
    <dbReference type="NCBI Taxonomy" id="999894"/>
    <lineage>
        <taxon>Bacteria</taxon>
        <taxon>Pseudomonadati</taxon>
        <taxon>Thermodesulfobacteriota</taxon>
        <taxon>Thermodesulfobacteria</taxon>
        <taxon>Thermodesulfobacteriales</taxon>
        <taxon>Thermodesulfobacteriaceae</taxon>
        <taxon>Thermosulfurimonas</taxon>
    </lineage>
</organism>
<dbReference type="InterPro" id="IPR011004">
    <property type="entry name" value="Trimer_LpxA-like_sf"/>
</dbReference>
<evidence type="ECO:0000256" key="1">
    <source>
        <dbReference type="ARBA" id="ARBA00022605"/>
    </source>
</evidence>